<dbReference type="InterPro" id="IPR008972">
    <property type="entry name" value="Cupredoxin"/>
</dbReference>
<dbReference type="InterPro" id="IPR028871">
    <property type="entry name" value="BlueCu_1_BS"/>
</dbReference>
<feature type="binding site" evidence="11">
    <location>
        <position position="110"/>
    </location>
    <ligand>
        <name>Cu cation</name>
        <dbReference type="ChEBI" id="CHEBI:23378"/>
    </ligand>
</feature>
<comment type="subcellular location">
    <subcellularLocation>
        <location evidence="1">Membrane</location>
    </subcellularLocation>
    <subcellularLocation>
        <location evidence="2">Periplasm</location>
    </subcellularLocation>
</comment>
<evidence type="ECO:0000313" key="15">
    <source>
        <dbReference type="Proteomes" id="UP000184040"/>
    </source>
</evidence>
<evidence type="ECO:0000259" key="13">
    <source>
        <dbReference type="Pfam" id="PF00127"/>
    </source>
</evidence>
<dbReference type="EMBL" id="FQZA01000003">
    <property type="protein sequence ID" value="SHI83065.1"/>
    <property type="molecule type" value="Genomic_DNA"/>
</dbReference>
<evidence type="ECO:0000256" key="12">
    <source>
        <dbReference type="SAM" id="SignalP"/>
    </source>
</evidence>
<dbReference type="GO" id="GO:0016020">
    <property type="term" value="C:membrane"/>
    <property type="evidence" value="ECO:0007669"/>
    <property type="project" value="UniProtKB-SubCell"/>
</dbReference>
<evidence type="ECO:0000256" key="9">
    <source>
        <dbReference type="ARBA" id="ARBA00023136"/>
    </source>
</evidence>
<dbReference type="GO" id="GO:0005507">
    <property type="term" value="F:copper ion binding"/>
    <property type="evidence" value="ECO:0007669"/>
    <property type="project" value="UniProtKB-UniRule"/>
</dbReference>
<reference evidence="14 15" key="1">
    <citation type="submission" date="2016-11" db="EMBL/GenBank/DDBJ databases">
        <authorList>
            <person name="Jaros S."/>
            <person name="Januszkiewicz K."/>
            <person name="Wedrychowicz H."/>
        </authorList>
    </citation>
    <scope>NUCLEOTIDE SEQUENCE [LARGE SCALE GENOMIC DNA]</scope>
    <source>
        <strain evidence="14 15">DSM 26892</strain>
    </source>
</reference>
<dbReference type="PRINTS" id="PR00156">
    <property type="entry name" value="COPPERBLUE"/>
</dbReference>
<name>A0A1M6EC70_9RHOB</name>
<dbReference type="Gene3D" id="2.60.40.420">
    <property type="entry name" value="Cupredoxins - blue copper proteins"/>
    <property type="match status" value="1"/>
</dbReference>
<gene>
    <name evidence="14" type="ORF">SAMN04488012_10350</name>
</gene>
<dbReference type="AlphaFoldDB" id="A0A1M6EC70"/>
<dbReference type="PANTHER" id="PTHR34192:SF10">
    <property type="entry name" value="PLASTOCYANIN MAJOR ISOFORM, CHLOROPLASTIC-RELATED"/>
    <property type="match status" value="1"/>
</dbReference>
<dbReference type="CDD" id="cd04218">
    <property type="entry name" value="Pseudoazurin"/>
    <property type="match status" value="1"/>
</dbReference>
<keyword evidence="12" id="KW-0732">Signal</keyword>
<evidence type="ECO:0000256" key="6">
    <source>
        <dbReference type="ARBA" id="ARBA00022764"/>
    </source>
</evidence>
<feature type="signal peptide" evidence="12">
    <location>
        <begin position="1"/>
        <end position="25"/>
    </location>
</feature>
<proteinExistence type="predicted"/>
<keyword evidence="5 11" id="KW-0479">Metal-binding</keyword>
<evidence type="ECO:0000256" key="10">
    <source>
        <dbReference type="NCBIfam" id="TIGR02375"/>
    </source>
</evidence>
<keyword evidence="7" id="KW-0249">Electron transport</keyword>
<organism evidence="14 15">
    <name type="scientific">Palleronia salina</name>
    <dbReference type="NCBI Taxonomy" id="313368"/>
    <lineage>
        <taxon>Bacteria</taxon>
        <taxon>Pseudomonadati</taxon>
        <taxon>Pseudomonadota</taxon>
        <taxon>Alphaproteobacteria</taxon>
        <taxon>Rhodobacterales</taxon>
        <taxon>Roseobacteraceae</taxon>
        <taxon>Palleronia</taxon>
    </lineage>
</organism>
<feature type="domain" description="Blue (type 1) copper" evidence="13">
    <location>
        <begin position="43"/>
        <end position="124"/>
    </location>
</feature>
<dbReference type="STRING" id="313368.SAMN04488012_10350"/>
<feature type="chain" id="PRO_5013019848" description="Pseudoazurin" evidence="12">
    <location>
        <begin position="26"/>
        <end position="163"/>
    </location>
</feature>
<dbReference type="GO" id="GO:0042597">
    <property type="term" value="C:periplasmic space"/>
    <property type="evidence" value="ECO:0007669"/>
    <property type="project" value="UniProtKB-SubCell"/>
</dbReference>
<keyword evidence="8 11" id="KW-0186">Copper</keyword>
<dbReference type="InterPro" id="IPR000923">
    <property type="entry name" value="BlueCu_1"/>
</dbReference>
<dbReference type="InterPro" id="IPR012745">
    <property type="entry name" value="Pseudoazurin"/>
</dbReference>
<dbReference type="PANTHER" id="PTHR34192">
    <property type="entry name" value="PLASTOCYANIN MAJOR ISOFORM, CHLOROPLASTIC-RELATED"/>
    <property type="match status" value="1"/>
</dbReference>
<feature type="binding site" evidence="11">
    <location>
        <position position="118"/>
    </location>
    <ligand>
        <name>Cu cation</name>
        <dbReference type="ChEBI" id="CHEBI:23378"/>
    </ligand>
</feature>
<keyword evidence="9" id="KW-0472">Membrane</keyword>
<dbReference type="Pfam" id="PF00127">
    <property type="entry name" value="Copper-bind"/>
    <property type="match status" value="1"/>
</dbReference>
<accession>A0A1M6EC70</accession>
<feature type="binding site" evidence="11">
    <location>
        <position position="72"/>
    </location>
    <ligand>
        <name>Cu cation</name>
        <dbReference type="ChEBI" id="CHEBI:23378"/>
    </ligand>
</feature>
<evidence type="ECO:0000256" key="2">
    <source>
        <dbReference type="ARBA" id="ARBA00004418"/>
    </source>
</evidence>
<dbReference type="NCBIfam" id="TIGR02375">
    <property type="entry name" value="pseudoazurin"/>
    <property type="match status" value="1"/>
</dbReference>
<keyword evidence="6" id="KW-0574">Periplasm</keyword>
<keyword evidence="15" id="KW-1185">Reference proteome</keyword>
<dbReference type="GO" id="GO:0009055">
    <property type="term" value="F:electron transfer activity"/>
    <property type="evidence" value="ECO:0007669"/>
    <property type="project" value="InterPro"/>
</dbReference>
<dbReference type="InterPro" id="IPR002386">
    <property type="entry name" value="Amicyanin/Pseudoazurin"/>
</dbReference>
<evidence type="ECO:0000256" key="11">
    <source>
        <dbReference type="PIRSR" id="PIRSR602386-1"/>
    </source>
</evidence>
<evidence type="ECO:0000256" key="5">
    <source>
        <dbReference type="ARBA" id="ARBA00022723"/>
    </source>
</evidence>
<evidence type="ECO:0000313" key="14">
    <source>
        <dbReference type="EMBL" id="SHI83065.1"/>
    </source>
</evidence>
<dbReference type="PROSITE" id="PS00196">
    <property type="entry name" value="COPPER_BLUE"/>
    <property type="match status" value="1"/>
</dbReference>
<sequence length="163" mass="17760">MKITRRSLIASASASAILSPAALRAQDSEPTVHEVEMLNRDPDTGDIMVFRPAVIKVSPGDTVRFVATDRGHNSEAFDDAVPEGVEAWKGNINEEFEITLDTEGAYGYHCTPHLSAGMVGIILVGDNVDNLDALRDVRVRGRASARWEDYIARAEEMMAETAS</sequence>
<keyword evidence="4" id="KW-0813">Transport</keyword>
<feature type="binding site" evidence="11">
    <location>
        <position position="113"/>
    </location>
    <ligand>
        <name>Cu cation</name>
        <dbReference type="ChEBI" id="CHEBI:23378"/>
    </ligand>
</feature>
<evidence type="ECO:0000256" key="1">
    <source>
        <dbReference type="ARBA" id="ARBA00004370"/>
    </source>
</evidence>
<dbReference type="InterPro" id="IPR001235">
    <property type="entry name" value="Copper_blue_Plastocyanin"/>
</dbReference>
<comment type="cofactor">
    <cofactor evidence="11">
        <name>Cu cation</name>
        <dbReference type="ChEBI" id="CHEBI:23378"/>
    </cofactor>
    <text evidence="11">Binds 1 copper ion per subunit.</text>
</comment>
<dbReference type="SUPFAM" id="SSF49503">
    <property type="entry name" value="Cupredoxins"/>
    <property type="match status" value="1"/>
</dbReference>
<evidence type="ECO:0000256" key="3">
    <source>
        <dbReference type="ARBA" id="ARBA00016984"/>
    </source>
</evidence>
<dbReference type="Proteomes" id="UP000184040">
    <property type="component" value="Unassembled WGS sequence"/>
</dbReference>
<protein>
    <recommendedName>
        <fullName evidence="3 10">Pseudoazurin</fullName>
    </recommendedName>
</protein>
<evidence type="ECO:0000256" key="8">
    <source>
        <dbReference type="ARBA" id="ARBA00023008"/>
    </source>
</evidence>
<dbReference type="RefSeq" id="WP_084140558.1">
    <property type="nucleotide sequence ID" value="NZ_FQZA01000003.1"/>
</dbReference>
<evidence type="ECO:0000256" key="7">
    <source>
        <dbReference type="ARBA" id="ARBA00022982"/>
    </source>
</evidence>
<evidence type="ECO:0000256" key="4">
    <source>
        <dbReference type="ARBA" id="ARBA00022448"/>
    </source>
</evidence>
<dbReference type="PRINTS" id="PR00155">
    <property type="entry name" value="AMICYANIN"/>
</dbReference>